<dbReference type="HOGENOM" id="CLU_024566_9_2_1"/>
<feature type="binding site" evidence="1">
    <location>
        <position position="73"/>
    </location>
    <ligand>
        <name>Mg(2+)</name>
        <dbReference type="ChEBI" id="CHEBI:18420"/>
        <label>1</label>
    </ligand>
</feature>
<dbReference type="STRING" id="1109443.G4TF06"/>
<dbReference type="PANTHER" id="PTHR16222">
    <property type="entry name" value="ADP-RIBOSYLGLYCOHYDROLASE"/>
    <property type="match status" value="1"/>
</dbReference>
<dbReference type="InParanoid" id="G4TF06"/>
<keyword evidence="1" id="KW-0460">Magnesium</keyword>
<accession>G4TF06</accession>
<comment type="cofactor">
    <cofactor evidence="1">
        <name>Mg(2+)</name>
        <dbReference type="ChEBI" id="CHEBI:18420"/>
    </cofactor>
    <text evidence="1">Binds 2 magnesium ions per subunit.</text>
</comment>
<dbReference type="Proteomes" id="UP000007148">
    <property type="component" value="Unassembled WGS sequence"/>
</dbReference>
<keyword evidence="1" id="KW-0479">Metal-binding</keyword>
<feature type="binding site" evidence="1">
    <location>
        <position position="316"/>
    </location>
    <ligand>
        <name>Mg(2+)</name>
        <dbReference type="ChEBI" id="CHEBI:18420"/>
        <label>1</label>
    </ligand>
</feature>
<feature type="binding site" evidence="1">
    <location>
        <position position="74"/>
    </location>
    <ligand>
        <name>Mg(2+)</name>
        <dbReference type="ChEBI" id="CHEBI:18420"/>
        <label>1</label>
    </ligand>
</feature>
<gene>
    <name evidence="2" type="ORF">PIIN_03831</name>
</gene>
<dbReference type="InterPro" id="IPR036705">
    <property type="entry name" value="Ribosyl_crysJ1_sf"/>
</dbReference>
<dbReference type="GO" id="GO:0046872">
    <property type="term" value="F:metal ion binding"/>
    <property type="evidence" value="ECO:0007669"/>
    <property type="project" value="UniProtKB-KW"/>
</dbReference>
<comment type="caution">
    <text evidence="2">The sequence shown here is derived from an EMBL/GenBank/DDBJ whole genome shotgun (WGS) entry which is preliminary data.</text>
</comment>
<evidence type="ECO:0000313" key="3">
    <source>
        <dbReference type="Proteomes" id="UP000007148"/>
    </source>
</evidence>
<dbReference type="InterPro" id="IPR050792">
    <property type="entry name" value="ADP-ribosylglycohydrolase"/>
</dbReference>
<feature type="binding site" evidence="1">
    <location>
        <position position="319"/>
    </location>
    <ligand>
        <name>Mg(2+)</name>
        <dbReference type="ChEBI" id="CHEBI:18420"/>
        <label>1</label>
    </ligand>
</feature>
<dbReference type="PANTHER" id="PTHR16222:SF28">
    <property type="entry name" value="ADP-RIBOSYLGLYCOHYDROLASE"/>
    <property type="match status" value="1"/>
</dbReference>
<feature type="binding site" evidence="1">
    <location>
        <position position="72"/>
    </location>
    <ligand>
        <name>Mg(2+)</name>
        <dbReference type="ChEBI" id="CHEBI:18420"/>
        <label>1</label>
    </ligand>
</feature>
<protein>
    <recommendedName>
        <fullName evidence="4">ADP-ribosylglycohydrolase</fullName>
    </recommendedName>
</protein>
<evidence type="ECO:0008006" key="4">
    <source>
        <dbReference type="Google" id="ProtNLM"/>
    </source>
</evidence>
<name>G4TF06_SERID</name>
<evidence type="ECO:0000313" key="2">
    <source>
        <dbReference type="EMBL" id="CCA69892.1"/>
    </source>
</evidence>
<dbReference type="SUPFAM" id="SSF101478">
    <property type="entry name" value="ADP-ribosylglycohydrolase"/>
    <property type="match status" value="1"/>
</dbReference>
<dbReference type="Pfam" id="PF03747">
    <property type="entry name" value="ADP_ribosyl_GH"/>
    <property type="match status" value="1"/>
</dbReference>
<evidence type="ECO:0000256" key="1">
    <source>
        <dbReference type="PIRSR" id="PIRSR605502-1"/>
    </source>
</evidence>
<dbReference type="eggNOG" id="ENOG502QV13">
    <property type="taxonomic scope" value="Eukaryota"/>
</dbReference>
<dbReference type="OMA" id="TDESDQM"/>
<reference evidence="2 3" key="1">
    <citation type="journal article" date="2011" name="PLoS Pathog.">
        <title>Endophytic Life Strategies Decoded by Genome and Transcriptome Analyses of the Mutualistic Root Symbiont Piriformospora indica.</title>
        <authorList>
            <person name="Zuccaro A."/>
            <person name="Lahrmann U."/>
            <person name="Guldener U."/>
            <person name="Langen G."/>
            <person name="Pfiffi S."/>
            <person name="Biedenkopf D."/>
            <person name="Wong P."/>
            <person name="Samans B."/>
            <person name="Grimm C."/>
            <person name="Basiewicz M."/>
            <person name="Murat C."/>
            <person name="Martin F."/>
            <person name="Kogel K.H."/>
        </authorList>
    </citation>
    <scope>NUCLEOTIDE SEQUENCE [LARGE SCALE GENOMIC DNA]</scope>
    <source>
        <strain evidence="2 3">DSM 11827</strain>
    </source>
</reference>
<organism evidence="2 3">
    <name type="scientific">Serendipita indica (strain DSM 11827)</name>
    <name type="common">Root endophyte fungus</name>
    <name type="synonym">Piriformospora indica</name>
    <dbReference type="NCBI Taxonomy" id="1109443"/>
    <lineage>
        <taxon>Eukaryota</taxon>
        <taxon>Fungi</taxon>
        <taxon>Dikarya</taxon>
        <taxon>Basidiomycota</taxon>
        <taxon>Agaricomycotina</taxon>
        <taxon>Agaricomycetes</taxon>
        <taxon>Sebacinales</taxon>
        <taxon>Serendipitaceae</taxon>
        <taxon>Serendipita</taxon>
    </lineage>
</organism>
<dbReference type="EMBL" id="CAFZ01000066">
    <property type="protein sequence ID" value="CCA69892.1"/>
    <property type="molecule type" value="Genomic_DNA"/>
</dbReference>
<dbReference type="OrthoDB" id="2021138at2759"/>
<feature type="binding site" evidence="1">
    <location>
        <position position="318"/>
    </location>
    <ligand>
        <name>Mg(2+)</name>
        <dbReference type="ChEBI" id="CHEBI:18420"/>
        <label>1</label>
    </ligand>
</feature>
<keyword evidence="3" id="KW-1185">Reference proteome</keyword>
<sequence length="384" mass="42041">MISSKHDRIRGTILGGALGDAVGLFTEFMSRREATSIYGPNPKFKLKPPVPEGFQGVHLDYHRTLFDRGDFTDDTDLSLLTLMSFLNKGGPTDAGIDALDYAQRLRNWVSYGFVPLGKLPVDIGNTIRTVANSPNYVNAPVEIAKSVWESGGKRNAANGAVMRIPIVGALLFNDEKRLYSSAINLASTTHADPRCLVSCTIMVGLIAALIRGEVHNDEDIRVIVQRGIDVLESHDTPLEKKHKDELNKLIWQDSLADLRLGDRMAMGYTYKCLASAIWALRQALELAGASKEQDLQNLGSLVYQKLITDITMAGGDSDTNAAVAGSALGAFFGHSNLHKPWLDDLRNADWLLSKADAAAYLILGEGDHYDPLSDMDTRIEAETR</sequence>
<proteinExistence type="predicted"/>
<dbReference type="Gene3D" id="1.10.4080.10">
    <property type="entry name" value="ADP-ribosylation/Crystallin J1"/>
    <property type="match status" value="1"/>
</dbReference>
<dbReference type="InterPro" id="IPR005502">
    <property type="entry name" value="Ribosyl_crysJ1"/>
</dbReference>
<dbReference type="AlphaFoldDB" id="G4TF06"/>